<dbReference type="GO" id="GO:0016020">
    <property type="term" value="C:membrane"/>
    <property type="evidence" value="ECO:0007669"/>
    <property type="project" value="InterPro"/>
</dbReference>
<dbReference type="InterPro" id="IPR008952">
    <property type="entry name" value="Tetraspanin_EC2_sf"/>
</dbReference>
<dbReference type="Proteomes" id="UP000314982">
    <property type="component" value="Unassembled WGS sequence"/>
</dbReference>
<organism evidence="2 3">
    <name type="scientific">Hucho hucho</name>
    <name type="common">huchen</name>
    <dbReference type="NCBI Taxonomy" id="62062"/>
    <lineage>
        <taxon>Eukaryota</taxon>
        <taxon>Metazoa</taxon>
        <taxon>Chordata</taxon>
        <taxon>Craniata</taxon>
        <taxon>Vertebrata</taxon>
        <taxon>Euteleostomi</taxon>
        <taxon>Actinopterygii</taxon>
        <taxon>Neopterygii</taxon>
        <taxon>Teleostei</taxon>
        <taxon>Protacanthopterygii</taxon>
        <taxon>Salmoniformes</taxon>
        <taxon>Salmonidae</taxon>
        <taxon>Salmoninae</taxon>
        <taxon>Hucho</taxon>
    </lineage>
</organism>
<reference evidence="3" key="1">
    <citation type="submission" date="2018-06" db="EMBL/GenBank/DDBJ databases">
        <title>Genome assembly of Danube salmon.</title>
        <authorList>
            <person name="Macqueen D.J."/>
            <person name="Gundappa M.K."/>
        </authorList>
    </citation>
    <scope>NUCLEOTIDE SEQUENCE [LARGE SCALE GENOMIC DNA]</scope>
</reference>
<dbReference type="Gene3D" id="1.10.1450.10">
    <property type="entry name" value="Tetraspanin"/>
    <property type="match status" value="1"/>
</dbReference>
<keyword evidence="3" id="KW-1185">Reference proteome</keyword>
<keyword evidence="1" id="KW-0472">Membrane</keyword>
<evidence type="ECO:0000256" key="1">
    <source>
        <dbReference type="SAM" id="Phobius"/>
    </source>
</evidence>
<dbReference type="Ensembl" id="ENSHHUT00000032438.1">
    <property type="protein sequence ID" value="ENSHHUP00000031146.1"/>
    <property type="gene ID" value="ENSHHUG00000019801.1"/>
</dbReference>
<dbReference type="STRING" id="62062.ENSHHUP00000031146"/>
<dbReference type="AlphaFoldDB" id="A0A4W5LXS8"/>
<accession>A0A4W5LXS8</accession>
<evidence type="ECO:0000313" key="2">
    <source>
        <dbReference type="Ensembl" id="ENSHHUP00000031146.1"/>
    </source>
</evidence>
<reference evidence="2" key="3">
    <citation type="submission" date="2025-09" db="UniProtKB">
        <authorList>
            <consortium name="Ensembl"/>
        </authorList>
    </citation>
    <scope>IDENTIFICATION</scope>
</reference>
<dbReference type="SUPFAM" id="SSF48652">
    <property type="entry name" value="Tetraspanin"/>
    <property type="match status" value="1"/>
</dbReference>
<name>A0A4W5LXS8_9TELE</name>
<reference evidence="2" key="2">
    <citation type="submission" date="2025-08" db="UniProtKB">
        <authorList>
            <consortium name="Ensembl"/>
        </authorList>
    </citation>
    <scope>IDENTIFICATION</scope>
</reference>
<proteinExistence type="predicted"/>
<protein>
    <submittedName>
        <fullName evidence="2">Uncharacterized protein</fullName>
    </submittedName>
</protein>
<sequence length="101" mass="11172">MTGCLYLCPQLDCCGKGDDSPLFKQVAGALCPKKTQDDALLKPQSCHLKLKDLFTEKLCLIGLAALVVAVIMVSSVNMETLPERGWITFLLYYILEYTALQ</sequence>
<evidence type="ECO:0000313" key="3">
    <source>
        <dbReference type="Proteomes" id="UP000314982"/>
    </source>
</evidence>
<keyword evidence="1" id="KW-0812">Transmembrane</keyword>
<feature type="transmembrane region" description="Helical" evidence="1">
    <location>
        <begin position="58"/>
        <end position="78"/>
    </location>
</feature>
<keyword evidence="1" id="KW-1133">Transmembrane helix</keyword>